<gene>
    <name evidence="1" type="ORF">QO016_001518</name>
</gene>
<dbReference type="Proteomes" id="UP001236369">
    <property type="component" value="Unassembled WGS sequence"/>
</dbReference>
<evidence type="ECO:0000313" key="2">
    <source>
        <dbReference type="Proteomes" id="UP001236369"/>
    </source>
</evidence>
<keyword evidence="2" id="KW-1185">Reference proteome</keyword>
<organism evidence="1 2">
    <name type="scientific">Methylobacterium persicinum</name>
    <dbReference type="NCBI Taxonomy" id="374426"/>
    <lineage>
        <taxon>Bacteria</taxon>
        <taxon>Pseudomonadati</taxon>
        <taxon>Pseudomonadota</taxon>
        <taxon>Alphaproteobacteria</taxon>
        <taxon>Hyphomicrobiales</taxon>
        <taxon>Methylobacteriaceae</taxon>
        <taxon>Methylobacterium</taxon>
    </lineage>
</organism>
<proteinExistence type="predicted"/>
<comment type="caution">
    <text evidence="1">The sequence shown here is derived from an EMBL/GenBank/DDBJ whole genome shotgun (WGS) entry which is preliminary data.</text>
</comment>
<accession>A0ABU0HIA2</accession>
<dbReference type="EMBL" id="JAUSVV010000002">
    <property type="protein sequence ID" value="MDQ0442035.1"/>
    <property type="molecule type" value="Genomic_DNA"/>
</dbReference>
<dbReference type="RefSeq" id="WP_238249813.1">
    <property type="nucleotide sequence ID" value="NZ_BPQX01000033.1"/>
</dbReference>
<protein>
    <submittedName>
        <fullName evidence="1">Uncharacterized protein</fullName>
    </submittedName>
</protein>
<reference evidence="1 2" key="1">
    <citation type="submission" date="2023-07" db="EMBL/GenBank/DDBJ databases">
        <title>Genomic Encyclopedia of Type Strains, Phase IV (KMG-IV): sequencing the most valuable type-strain genomes for metagenomic binning, comparative biology and taxonomic classification.</title>
        <authorList>
            <person name="Goeker M."/>
        </authorList>
    </citation>
    <scope>NUCLEOTIDE SEQUENCE [LARGE SCALE GENOMIC DNA]</scope>
    <source>
        <strain evidence="1 2">DSM 19562</strain>
    </source>
</reference>
<sequence>MPDFDGQVRNVMGPLHVVQAVKPVSRIGPFTTRAGVERGLCAFYAVCTASNSDKAMVAGTVIGICSDFGVSASVREQRRILSS</sequence>
<evidence type="ECO:0000313" key="1">
    <source>
        <dbReference type="EMBL" id="MDQ0442035.1"/>
    </source>
</evidence>
<name>A0ABU0HIA2_9HYPH</name>